<dbReference type="PANTHER" id="PTHR47642">
    <property type="entry name" value="ATP-DEPENDENT DNA HELICASE"/>
    <property type="match status" value="1"/>
</dbReference>
<feature type="compositionally biased region" description="Basic and acidic residues" evidence="2">
    <location>
        <begin position="326"/>
        <end position="338"/>
    </location>
</feature>
<dbReference type="EMBL" id="GL379831">
    <property type="protein sequence ID" value="EGT50988.1"/>
    <property type="molecule type" value="Genomic_DNA"/>
</dbReference>
<evidence type="ECO:0000313" key="4">
    <source>
        <dbReference type="EMBL" id="EGT50988.1"/>
    </source>
</evidence>
<dbReference type="GO" id="GO:0006310">
    <property type="term" value="P:DNA recombination"/>
    <property type="evidence" value="ECO:0007669"/>
    <property type="project" value="UniProtKB-KW"/>
</dbReference>
<evidence type="ECO:0000313" key="5">
    <source>
        <dbReference type="Proteomes" id="UP000008068"/>
    </source>
</evidence>
<dbReference type="GO" id="GO:0005524">
    <property type="term" value="F:ATP binding"/>
    <property type="evidence" value="ECO:0007669"/>
    <property type="project" value="UniProtKB-KW"/>
</dbReference>
<feature type="region of interest" description="Disordered" evidence="2">
    <location>
        <begin position="326"/>
        <end position="349"/>
    </location>
</feature>
<dbReference type="InterPro" id="IPR010285">
    <property type="entry name" value="DNA_helicase_pif1-like_DEAD"/>
</dbReference>
<feature type="domain" description="DNA helicase Pif1-like DEAD-box helicase" evidence="3">
    <location>
        <begin position="14"/>
        <end position="193"/>
    </location>
</feature>
<keyword evidence="1" id="KW-0227">DNA damage</keyword>
<dbReference type="OrthoDB" id="416437at2759"/>
<name>G0N2U4_CAEBE</name>
<evidence type="ECO:0000256" key="1">
    <source>
        <dbReference type="RuleBase" id="RU363044"/>
    </source>
</evidence>
<dbReference type="Proteomes" id="UP000008068">
    <property type="component" value="Unassembled WGS sequence"/>
</dbReference>
<dbReference type="GO" id="GO:0006281">
    <property type="term" value="P:DNA repair"/>
    <property type="evidence" value="ECO:0007669"/>
    <property type="project" value="UniProtKB-KW"/>
</dbReference>
<dbReference type="GO" id="GO:0043139">
    <property type="term" value="F:5'-3' DNA helicase activity"/>
    <property type="evidence" value="ECO:0007669"/>
    <property type="project" value="UniProtKB-EC"/>
</dbReference>
<keyword evidence="1" id="KW-0378">Hydrolase</keyword>
<dbReference type="HOGENOM" id="CLU_001613_9_0_1"/>
<protein>
    <recommendedName>
        <fullName evidence="1">ATP-dependent DNA helicase</fullName>
        <ecNumber evidence="1">5.6.2.3</ecNumber>
    </recommendedName>
</protein>
<comment type="cofactor">
    <cofactor evidence="1">
        <name>Mg(2+)</name>
        <dbReference type="ChEBI" id="CHEBI:18420"/>
    </cofactor>
</comment>
<keyword evidence="1" id="KW-0067">ATP-binding</keyword>
<dbReference type="InParanoid" id="G0N2U4"/>
<dbReference type="GO" id="GO:0000723">
    <property type="term" value="P:telomere maintenance"/>
    <property type="evidence" value="ECO:0007669"/>
    <property type="project" value="InterPro"/>
</dbReference>
<dbReference type="Gene3D" id="3.40.50.300">
    <property type="entry name" value="P-loop containing nucleotide triphosphate hydrolases"/>
    <property type="match status" value="1"/>
</dbReference>
<accession>G0N2U4</accession>
<evidence type="ECO:0000259" key="3">
    <source>
        <dbReference type="Pfam" id="PF05970"/>
    </source>
</evidence>
<keyword evidence="1" id="KW-0547">Nucleotide-binding</keyword>
<proteinExistence type="inferred from homology"/>
<dbReference type="InterPro" id="IPR051055">
    <property type="entry name" value="PIF1_helicase"/>
</dbReference>
<dbReference type="Pfam" id="PF05970">
    <property type="entry name" value="PIF1"/>
    <property type="match status" value="1"/>
</dbReference>
<comment type="catalytic activity">
    <reaction evidence="1">
        <text>ATP + H2O = ADP + phosphate + H(+)</text>
        <dbReference type="Rhea" id="RHEA:13065"/>
        <dbReference type="ChEBI" id="CHEBI:15377"/>
        <dbReference type="ChEBI" id="CHEBI:15378"/>
        <dbReference type="ChEBI" id="CHEBI:30616"/>
        <dbReference type="ChEBI" id="CHEBI:43474"/>
        <dbReference type="ChEBI" id="CHEBI:456216"/>
        <dbReference type="EC" id="5.6.2.3"/>
    </reaction>
</comment>
<keyword evidence="1" id="KW-0234">DNA repair</keyword>
<dbReference type="STRING" id="135651.G0N2U4"/>
<keyword evidence="1" id="KW-0347">Helicase</keyword>
<sequence>MSGEQVVKVDGVTLKGQQLECYNKILEALGKKEQFHWCVLGLAGTGKTTLSKAIQNAPHKCLATAYIKTAAELIGADIINSIFLLEKGRKADNRNPGAIDRMNEKLRAVDVLLIDNINFVGDVTFSLIDRRLREARRSAEPFGGISVICFGDLYQQKRVDQLNIYEDDSKSLGLWRLFELFELTENYKFQSEEERIVLKTIATLSEKMPALTVEQSDLMKEAKRYLEIHCGMDAQEDYGQFVEIAKSTETDRNIQGEVIKCNYLNSQGLSFDRVIVDRSTSYTGIAEPLYGGQFYSGISRAKSLNNCRITPMDDLTWRVQAGANEEMERLRTDKDKTRLRAANNQPVNP</sequence>
<gene>
    <name evidence="4" type="ORF">CAEBREN_24931</name>
</gene>
<dbReference type="AlphaFoldDB" id="G0N2U4"/>
<reference evidence="5" key="1">
    <citation type="submission" date="2011-07" db="EMBL/GenBank/DDBJ databases">
        <authorList>
            <consortium name="Caenorhabditis brenneri Sequencing and Analysis Consortium"/>
            <person name="Wilson R.K."/>
        </authorList>
    </citation>
    <scope>NUCLEOTIDE SEQUENCE [LARGE SCALE GENOMIC DNA]</scope>
    <source>
        <strain evidence="5">PB2801</strain>
    </source>
</reference>
<evidence type="ECO:0000256" key="2">
    <source>
        <dbReference type="SAM" id="MobiDB-lite"/>
    </source>
</evidence>
<dbReference type="EC" id="5.6.2.3" evidence="1"/>
<organism evidence="5">
    <name type="scientific">Caenorhabditis brenneri</name>
    <name type="common">Nematode worm</name>
    <dbReference type="NCBI Taxonomy" id="135651"/>
    <lineage>
        <taxon>Eukaryota</taxon>
        <taxon>Metazoa</taxon>
        <taxon>Ecdysozoa</taxon>
        <taxon>Nematoda</taxon>
        <taxon>Chromadorea</taxon>
        <taxon>Rhabditida</taxon>
        <taxon>Rhabditina</taxon>
        <taxon>Rhabditomorpha</taxon>
        <taxon>Rhabditoidea</taxon>
        <taxon>Rhabditidae</taxon>
        <taxon>Peloderinae</taxon>
        <taxon>Caenorhabditis</taxon>
    </lineage>
</organism>
<dbReference type="GO" id="GO:0016887">
    <property type="term" value="F:ATP hydrolysis activity"/>
    <property type="evidence" value="ECO:0007669"/>
    <property type="project" value="RHEA"/>
</dbReference>
<keyword evidence="1" id="KW-0233">DNA recombination</keyword>
<keyword evidence="5" id="KW-1185">Reference proteome</keyword>
<dbReference type="SUPFAM" id="SSF52540">
    <property type="entry name" value="P-loop containing nucleoside triphosphate hydrolases"/>
    <property type="match status" value="2"/>
</dbReference>
<comment type="similarity">
    <text evidence="1">Belongs to the helicase family.</text>
</comment>
<dbReference type="InterPro" id="IPR027417">
    <property type="entry name" value="P-loop_NTPase"/>
</dbReference>